<dbReference type="InterPro" id="IPR010982">
    <property type="entry name" value="Lambda_DNA-bd_dom_sf"/>
</dbReference>
<proteinExistence type="predicted"/>
<keyword evidence="3" id="KW-1185">Reference proteome</keyword>
<dbReference type="CDD" id="cd00093">
    <property type="entry name" value="HTH_XRE"/>
    <property type="match status" value="1"/>
</dbReference>
<dbReference type="Gene3D" id="1.10.260.40">
    <property type="entry name" value="lambda repressor-like DNA-binding domains"/>
    <property type="match status" value="1"/>
</dbReference>
<dbReference type="RefSeq" id="WP_034473795.1">
    <property type="nucleotide sequence ID" value="NZ_JFHD01000040.1"/>
</dbReference>
<dbReference type="SMART" id="SM00530">
    <property type="entry name" value="HTH_XRE"/>
    <property type="match status" value="1"/>
</dbReference>
<feature type="domain" description="HTH cro/C1-type" evidence="1">
    <location>
        <begin position="6"/>
        <end position="63"/>
    </location>
</feature>
<dbReference type="EMBL" id="JFHD01000040">
    <property type="protein sequence ID" value="KDR25950.1"/>
    <property type="molecule type" value="Genomic_DNA"/>
</dbReference>
<organism evidence="2 3">
    <name type="scientific">Caballeronia zhejiangensis</name>
    <dbReference type="NCBI Taxonomy" id="871203"/>
    <lineage>
        <taxon>Bacteria</taxon>
        <taxon>Pseudomonadati</taxon>
        <taxon>Pseudomonadota</taxon>
        <taxon>Betaproteobacteria</taxon>
        <taxon>Burkholderiales</taxon>
        <taxon>Burkholderiaceae</taxon>
        <taxon>Caballeronia</taxon>
    </lineage>
</organism>
<name>A0A656QAW1_9BURK</name>
<evidence type="ECO:0000259" key="1">
    <source>
        <dbReference type="PROSITE" id="PS50943"/>
    </source>
</evidence>
<dbReference type="SUPFAM" id="SSF47413">
    <property type="entry name" value="lambda repressor-like DNA-binding domains"/>
    <property type="match status" value="1"/>
</dbReference>
<sequence>MTADQLKAWREKHRLTQVQAADALGVALITIKNWEAGRNAVSGPAAYLCAVADKIGVPALGDITQGETA</sequence>
<reference evidence="2 3" key="1">
    <citation type="submission" date="2014-03" db="EMBL/GenBank/DDBJ databases">
        <title>Draft Genome Sequences of Four Burkholderia Strains.</title>
        <authorList>
            <person name="Liu X.Y."/>
            <person name="Li C.X."/>
            <person name="Xu J.H."/>
        </authorList>
    </citation>
    <scope>NUCLEOTIDE SEQUENCE [LARGE SCALE GENOMIC DNA]</scope>
    <source>
        <strain evidence="2 3">OP-1</strain>
    </source>
</reference>
<evidence type="ECO:0000313" key="3">
    <source>
        <dbReference type="Proteomes" id="UP000027451"/>
    </source>
</evidence>
<accession>A0A656QAW1</accession>
<dbReference type="PROSITE" id="PS50943">
    <property type="entry name" value="HTH_CROC1"/>
    <property type="match status" value="1"/>
</dbReference>
<gene>
    <name evidence="2" type="ORF">BG60_26390</name>
</gene>
<dbReference type="Proteomes" id="UP000027451">
    <property type="component" value="Unassembled WGS sequence"/>
</dbReference>
<dbReference type="GO" id="GO:0003677">
    <property type="term" value="F:DNA binding"/>
    <property type="evidence" value="ECO:0007669"/>
    <property type="project" value="InterPro"/>
</dbReference>
<comment type="caution">
    <text evidence="2">The sequence shown here is derived from an EMBL/GenBank/DDBJ whole genome shotgun (WGS) entry which is preliminary data.</text>
</comment>
<dbReference type="AlphaFoldDB" id="A0A656QAW1"/>
<dbReference type="InterPro" id="IPR001387">
    <property type="entry name" value="Cro/C1-type_HTH"/>
</dbReference>
<protein>
    <submittedName>
        <fullName evidence="2">XRE family transcriptional regulator</fullName>
    </submittedName>
</protein>
<dbReference type="Pfam" id="PF01381">
    <property type="entry name" value="HTH_3"/>
    <property type="match status" value="1"/>
</dbReference>
<evidence type="ECO:0000313" key="2">
    <source>
        <dbReference type="EMBL" id="KDR25950.1"/>
    </source>
</evidence>